<reference evidence="2 3" key="2">
    <citation type="journal article" date="2012" name="PLoS ONE">
        <title>Genomic characterization of the taylorella genus.</title>
        <authorList>
            <person name="Hebert L."/>
            <person name="Moumen B."/>
            <person name="Pons N."/>
            <person name="Duquesne F."/>
            <person name="Breuil M.F."/>
            <person name="Goux D."/>
            <person name="Batto J.M."/>
            <person name="Laugier C."/>
            <person name="Renault P."/>
            <person name="Petry S."/>
        </authorList>
    </citation>
    <scope>NUCLEOTIDE SEQUENCE [LARGE SCALE GENOMIC DNA]</scope>
    <source>
        <strain evidence="2 3">MCE3</strain>
    </source>
</reference>
<dbReference type="KEGG" id="tas:TASI_1142"/>
<dbReference type="PROSITE" id="PS51257">
    <property type="entry name" value="PROKAR_LIPOPROTEIN"/>
    <property type="match status" value="1"/>
</dbReference>
<keyword evidence="1" id="KW-0732">Signal</keyword>
<evidence type="ECO:0000313" key="3">
    <source>
        <dbReference type="Proteomes" id="UP000009284"/>
    </source>
</evidence>
<gene>
    <name evidence="2" type="ordered locus">TASI_1142</name>
</gene>
<feature type="signal peptide" evidence="1">
    <location>
        <begin position="1"/>
        <end position="20"/>
    </location>
</feature>
<evidence type="ECO:0000256" key="1">
    <source>
        <dbReference type="SAM" id="SignalP"/>
    </source>
</evidence>
<dbReference type="STRING" id="1008459.TASI_1142"/>
<dbReference type="RefSeq" id="WP_014111790.1">
    <property type="nucleotide sequence ID" value="NC_016043.1"/>
</dbReference>
<name>G4Q9X7_TAYAM</name>
<sequence length="45" mass="4364">MIRIIITSLLIALTSVSISACSIGGSVKANNSGVGASVGGGINFN</sequence>
<evidence type="ECO:0000313" key="2">
    <source>
        <dbReference type="EMBL" id="AEP36896.1"/>
    </source>
</evidence>
<organism evidence="2 3">
    <name type="scientific">Taylorella asinigenitalis (strain MCE3)</name>
    <dbReference type="NCBI Taxonomy" id="1008459"/>
    <lineage>
        <taxon>Bacteria</taxon>
        <taxon>Pseudomonadati</taxon>
        <taxon>Pseudomonadota</taxon>
        <taxon>Betaproteobacteria</taxon>
        <taxon>Burkholderiales</taxon>
        <taxon>Alcaligenaceae</taxon>
        <taxon>Taylorella</taxon>
    </lineage>
</organism>
<proteinExistence type="predicted"/>
<accession>G4Q9X7</accession>
<dbReference type="Proteomes" id="UP000009284">
    <property type="component" value="Chromosome"/>
</dbReference>
<dbReference type="EMBL" id="CP003059">
    <property type="protein sequence ID" value="AEP36896.1"/>
    <property type="molecule type" value="Genomic_DNA"/>
</dbReference>
<protein>
    <recommendedName>
        <fullName evidence="4">Lipoprotein</fullName>
    </recommendedName>
</protein>
<dbReference type="AlphaFoldDB" id="G4Q9X7"/>
<feature type="chain" id="PRO_5003467063" description="Lipoprotein" evidence="1">
    <location>
        <begin position="21"/>
        <end position="45"/>
    </location>
</feature>
<reference key="1">
    <citation type="submission" date="2011-09" db="EMBL/GenBank/DDBJ databases">
        <title>Genomic characterization of the Taylorella genus.</title>
        <authorList>
            <person name="Hebert L."/>
            <person name="Moumen B."/>
            <person name="Pons N."/>
            <person name="Duquesne F."/>
            <person name="Breuil M.-F."/>
            <person name="Goux D."/>
            <person name="Batto J.-M."/>
            <person name="Renault P."/>
            <person name="Laugier C."/>
            <person name="Petry S."/>
        </authorList>
    </citation>
    <scope>NUCLEOTIDE SEQUENCE</scope>
    <source>
        <strain>MCE3</strain>
    </source>
</reference>
<dbReference type="HOGENOM" id="CLU_3206305_0_0_4"/>
<evidence type="ECO:0008006" key="4">
    <source>
        <dbReference type="Google" id="ProtNLM"/>
    </source>
</evidence>
<keyword evidence="3" id="KW-1185">Reference proteome</keyword>